<name>A0AAV7RFZ7_PLEWA</name>
<accession>A0AAV7RFZ7</accession>
<gene>
    <name evidence="2" type="ORF">NDU88_003236</name>
</gene>
<evidence type="ECO:0000256" key="1">
    <source>
        <dbReference type="SAM" id="MobiDB-lite"/>
    </source>
</evidence>
<organism evidence="2 3">
    <name type="scientific">Pleurodeles waltl</name>
    <name type="common">Iberian ribbed newt</name>
    <dbReference type="NCBI Taxonomy" id="8319"/>
    <lineage>
        <taxon>Eukaryota</taxon>
        <taxon>Metazoa</taxon>
        <taxon>Chordata</taxon>
        <taxon>Craniata</taxon>
        <taxon>Vertebrata</taxon>
        <taxon>Euteleostomi</taxon>
        <taxon>Amphibia</taxon>
        <taxon>Batrachia</taxon>
        <taxon>Caudata</taxon>
        <taxon>Salamandroidea</taxon>
        <taxon>Salamandridae</taxon>
        <taxon>Pleurodelinae</taxon>
        <taxon>Pleurodeles</taxon>
    </lineage>
</organism>
<sequence length="190" mass="20306">MEPAEWEGATGAVAPVADFSVCTADTEILCGALLRGPLQCPCHWHGHCRGPHGPHDTPYRHPVPGGRTARNRMAVWGVGIPRRAAENRRETAGFPLLTAAKPPRSECPAGHRQPVAGAPASPAPAVLHRRGRNEPLSLSTRDKEKVQSKGNAQSNSWSSSFLMTIRSSAVMASSWLAEDLTSQGLRHMGG</sequence>
<comment type="caution">
    <text evidence="2">The sequence shown here is derived from an EMBL/GenBank/DDBJ whole genome shotgun (WGS) entry which is preliminary data.</text>
</comment>
<reference evidence="2" key="1">
    <citation type="journal article" date="2022" name="bioRxiv">
        <title>Sequencing and chromosome-scale assembly of the giantPleurodeles waltlgenome.</title>
        <authorList>
            <person name="Brown T."/>
            <person name="Elewa A."/>
            <person name="Iarovenko S."/>
            <person name="Subramanian E."/>
            <person name="Araus A.J."/>
            <person name="Petzold A."/>
            <person name="Susuki M."/>
            <person name="Suzuki K.-i.T."/>
            <person name="Hayashi T."/>
            <person name="Toyoda A."/>
            <person name="Oliveira C."/>
            <person name="Osipova E."/>
            <person name="Leigh N.D."/>
            <person name="Simon A."/>
            <person name="Yun M.H."/>
        </authorList>
    </citation>
    <scope>NUCLEOTIDE SEQUENCE</scope>
    <source>
        <strain evidence="2">20211129_DDA</strain>
        <tissue evidence="2">Liver</tissue>
    </source>
</reference>
<feature type="compositionally biased region" description="Polar residues" evidence="1">
    <location>
        <begin position="148"/>
        <end position="157"/>
    </location>
</feature>
<feature type="compositionally biased region" description="Low complexity" evidence="1">
    <location>
        <begin position="114"/>
        <end position="126"/>
    </location>
</feature>
<protein>
    <submittedName>
        <fullName evidence="2">Uncharacterized protein</fullName>
    </submittedName>
</protein>
<dbReference type="Proteomes" id="UP001066276">
    <property type="component" value="Chromosome 5"/>
</dbReference>
<feature type="region of interest" description="Disordered" evidence="1">
    <location>
        <begin position="98"/>
        <end position="157"/>
    </location>
</feature>
<evidence type="ECO:0000313" key="2">
    <source>
        <dbReference type="EMBL" id="KAJ1150445.1"/>
    </source>
</evidence>
<dbReference type="AlphaFoldDB" id="A0AAV7RFZ7"/>
<proteinExistence type="predicted"/>
<dbReference type="EMBL" id="JANPWB010000009">
    <property type="protein sequence ID" value="KAJ1150445.1"/>
    <property type="molecule type" value="Genomic_DNA"/>
</dbReference>
<evidence type="ECO:0000313" key="3">
    <source>
        <dbReference type="Proteomes" id="UP001066276"/>
    </source>
</evidence>
<keyword evidence="3" id="KW-1185">Reference proteome</keyword>